<dbReference type="PANTHER" id="PTHR30047:SF7">
    <property type="entry name" value="HIGH-AFFINITY CHOLINE TRANSPORT PROTEIN"/>
    <property type="match status" value="1"/>
</dbReference>
<dbReference type="Proteomes" id="UP000605733">
    <property type="component" value="Unassembled WGS sequence"/>
</dbReference>
<keyword evidence="10" id="KW-1185">Reference proteome</keyword>
<sequence length="543" mass="59889">MAEKVTRSDEKKSIFGLEVNGPVFFTSSIFIIVSIVLTLIFEKEAESFFTKLQTGVAENADWFFILAINLFLVFLIYLALGRFGKLRIGGQNAKPEFKTLSWFAMLFSAGMGIGLLFFSVGEPVMHFNSPPMAEAGTVAAAKEAMNFTFLHWGFHAWGVYALVGLSLAYFTYSRGLPLTIRSIFYPFLGDRIYGKIGDVIDIFAVLATLFGLATSLGFGVQQIASGLNHVFGLADGITTQIIIIAIITMIATASVVLGVDKGVKVLSEWNMRIAVVLLILALILGPTIFIFRSFVENTGSYLYNFLDISTWSETYTNSSWQNDWTVFYWGWWIGWSPFVGMFIARISKGRTIREFILGVLLVPSLVTFFWMSAFGSVAIDQIMSGNDVLSQAVNDDIATALFVFFQDYPLSMIINIVAILLIAGFFITSSDSGSLVIDSLTSGGKIDAPVGQRIFWAVTEGTVAAVLLVGGGLQALQTATIVTGLPFAVILIVMCYSLHKGLKEDLHKLKEKKSKKQMENYEEIVSEIVNKRNLQTSEKKDES</sequence>
<feature type="transmembrane region" description="Helical" evidence="8">
    <location>
        <begin position="479"/>
        <end position="498"/>
    </location>
</feature>
<comment type="similarity">
    <text evidence="2">Belongs to the BCCT transporter (TC 2.A.15) family.</text>
</comment>
<evidence type="ECO:0008006" key="11">
    <source>
        <dbReference type="Google" id="ProtNLM"/>
    </source>
</evidence>
<dbReference type="Pfam" id="PF02028">
    <property type="entry name" value="BCCT"/>
    <property type="match status" value="1"/>
</dbReference>
<evidence type="ECO:0000313" key="10">
    <source>
        <dbReference type="Proteomes" id="UP000605733"/>
    </source>
</evidence>
<comment type="subcellular location">
    <subcellularLocation>
        <location evidence="1">Cell membrane</location>
        <topology evidence="1">Multi-pass membrane protein</topology>
    </subcellularLocation>
</comment>
<feature type="transmembrane region" description="Helical" evidence="8">
    <location>
        <begin position="326"/>
        <end position="344"/>
    </location>
</feature>
<evidence type="ECO:0000256" key="8">
    <source>
        <dbReference type="SAM" id="Phobius"/>
    </source>
</evidence>
<evidence type="ECO:0000256" key="3">
    <source>
        <dbReference type="ARBA" id="ARBA00022448"/>
    </source>
</evidence>
<evidence type="ECO:0000256" key="7">
    <source>
        <dbReference type="ARBA" id="ARBA00023136"/>
    </source>
</evidence>
<evidence type="ECO:0000256" key="1">
    <source>
        <dbReference type="ARBA" id="ARBA00004651"/>
    </source>
</evidence>
<keyword evidence="4" id="KW-1003">Cell membrane</keyword>
<accession>A0ABQ1WAK4</accession>
<keyword evidence="7 8" id="KW-0472">Membrane</keyword>
<keyword evidence="3" id="KW-0813">Transport</keyword>
<dbReference type="RefSeq" id="WP_011710411.1">
    <property type="nucleotide sequence ID" value="NZ_BMIX01000001.1"/>
</dbReference>
<evidence type="ECO:0000256" key="4">
    <source>
        <dbReference type="ARBA" id="ARBA00022475"/>
    </source>
</evidence>
<dbReference type="EMBL" id="BMIX01000001">
    <property type="protein sequence ID" value="GGG23503.1"/>
    <property type="molecule type" value="Genomic_DNA"/>
</dbReference>
<comment type="caution">
    <text evidence="9">The sequence shown here is derived from an EMBL/GenBank/DDBJ whole genome shotgun (WGS) entry which is preliminary data.</text>
</comment>
<feature type="transmembrane region" description="Helical" evidence="8">
    <location>
        <begin position="356"/>
        <end position="379"/>
    </location>
</feature>
<feature type="transmembrane region" description="Helical" evidence="8">
    <location>
        <begin position="152"/>
        <end position="172"/>
    </location>
</feature>
<feature type="transmembrane region" description="Helical" evidence="8">
    <location>
        <begin position="240"/>
        <end position="259"/>
    </location>
</feature>
<feature type="transmembrane region" description="Helical" evidence="8">
    <location>
        <begin position="21"/>
        <end position="41"/>
    </location>
</feature>
<name>A0ABQ1WAK4_9FLAO</name>
<feature type="transmembrane region" description="Helical" evidence="8">
    <location>
        <begin position="408"/>
        <end position="427"/>
    </location>
</feature>
<protein>
    <recommendedName>
        <fullName evidence="11">Choline transporter</fullName>
    </recommendedName>
</protein>
<feature type="transmembrane region" description="Helical" evidence="8">
    <location>
        <begin position="100"/>
        <end position="120"/>
    </location>
</feature>
<proteinExistence type="inferred from homology"/>
<evidence type="ECO:0000313" key="9">
    <source>
        <dbReference type="EMBL" id="GGG23503.1"/>
    </source>
</evidence>
<feature type="transmembrane region" description="Helical" evidence="8">
    <location>
        <begin position="61"/>
        <end position="80"/>
    </location>
</feature>
<keyword evidence="5 8" id="KW-0812">Transmembrane</keyword>
<dbReference type="InterPro" id="IPR000060">
    <property type="entry name" value="BCCT_transptr"/>
</dbReference>
<feature type="transmembrane region" description="Helical" evidence="8">
    <location>
        <begin position="271"/>
        <end position="295"/>
    </location>
</feature>
<dbReference type="PROSITE" id="PS01303">
    <property type="entry name" value="BCCT"/>
    <property type="match status" value="1"/>
</dbReference>
<keyword evidence="6 8" id="KW-1133">Transmembrane helix</keyword>
<reference evidence="10" key="1">
    <citation type="journal article" date="2019" name="Int. J. Syst. Evol. Microbiol.">
        <title>The Global Catalogue of Microorganisms (GCM) 10K type strain sequencing project: providing services to taxonomists for standard genome sequencing and annotation.</title>
        <authorList>
            <consortium name="The Broad Institute Genomics Platform"/>
            <consortium name="The Broad Institute Genome Sequencing Center for Infectious Disease"/>
            <person name="Wu L."/>
            <person name="Ma J."/>
        </authorList>
    </citation>
    <scope>NUCLEOTIDE SEQUENCE [LARGE SCALE GENOMIC DNA]</scope>
    <source>
        <strain evidence="10">CGMCC 1.15422</strain>
    </source>
</reference>
<dbReference type="InterPro" id="IPR018093">
    <property type="entry name" value="BCCT_CS"/>
</dbReference>
<evidence type="ECO:0000256" key="5">
    <source>
        <dbReference type="ARBA" id="ARBA00022692"/>
    </source>
</evidence>
<organism evidence="9 10">
    <name type="scientific">Christiangramia forsetii</name>
    <dbReference type="NCBI Taxonomy" id="411153"/>
    <lineage>
        <taxon>Bacteria</taxon>
        <taxon>Pseudomonadati</taxon>
        <taxon>Bacteroidota</taxon>
        <taxon>Flavobacteriia</taxon>
        <taxon>Flavobacteriales</taxon>
        <taxon>Flavobacteriaceae</taxon>
        <taxon>Christiangramia</taxon>
    </lineage>
</organism>
<feature type="transmembrane region" description="Helical" evidence="8">
    <location>
        <begin position="454"/>
        <end position="473"/>
    </location>
</feature>
<dbReference type="PANTHER" id="PTHR30047">
    <property type="entry name" value="HIGH-AFFINITY CHOLINE TRANSPORT PROTEIN-RELATED"/>
    <property type="match status" value="1"/>
</dbReference>
<evidence type="ECO:0000256" key="6">
    <source>
        <dbReference type="ARBA" id="ARBA00022989"/>
    </source>
</evidence>
<gene>
    <name evidence="9" type="ORF">GCM10011532_03300</name>
</gene>
<evidence type="ECO:0000256" key="2">
    <source>
        <dbReference type="ARBA" id="ARBA00005658"/>
    </source>
</evidence>
<dbReference type="NCBIfam" id="TIGR00842">
    <property type="entry name" value="bcct"/>
    <property type="match status" value="1"/>
</dbReference>
<feature type="transmembrane region" description="Helical" evidence="8">
    <location>
        <begin position="199"/>
        <end position="220"/>
    </location>
</feature>